<name>A0A1I3KDI6_9GAMM</name>
<evidence type="ECO:0000313" key="2">
    <source>
        <dbReference type="EMBL" id="SFI70444.1"/>
    </source>
</evidence>
<keyword evidence="4" id="KW-1185">Reference proteome</keyword>
<proteinExistence type="predicted"/>
<accession>A0A1I3KDI6</accession>
<dbReference type="Proteomes" id="UP000224607">
    <property type="component" value="Unassembled WGS sequence"/>
</dbReference>
<reference evidence="1 4" key="3">
    <citation type="journal article" date="2017" name="Nat. Microbiol.">
        <title>Natural product diversity associated with the nematode symbionts Photorhabdus and Xenorhabdus.</title>
        <authorList>
            <person name="Tobias N.J."/>
            <person name="Wolff H."/>
            <person name="Djahanschiri B."/>
            <person name="Grundmann F."/>
            <person name="Kronenwerth M."/>
            <person name="Shi Y.M."/>
            <person name="Simonyi S."/>
            <person name="Grun P."/>
            <person name="Shapiro-Ilan D."/>
            <person name="Pidot S.J."/>
            <person name="Stinear T.P."/>
            <person name="Ebersberger I."/>
            <person name="Bode H.B."/>
        </authorList>
    </citation>
    <scope>NUCLEOTIDE SEQUENCE [LARGE SCALE GENOMIC DNA]</scope>
    <source>
        <strain evidence="1 4">DSM 17908</strain>
    </source>
</reference>
<reference evidence="3" key="2">
    <citation type="submission" date="2016-10" db="EMBL/GenBank/DDBJ databases">
        <authorList>
            <person name="Varghese N."/>
            <person name="Submissions S."/>
        </authorList>
    </citation>
    <scope>NUCLEOTIDE SEQUENCE [LARGE SCALE GENOMIC DNA]</scope>
    <source>
        <strain evidence="3">DSM 17908</strain>
    </source>
</reference>
<gene>
    <name evidence="2" type="ORF">SAMN05421680_10349</name>
    <name evidence="1" type="ORF">Xmau_01220</name>
</gene>
<reference evidence="2" key="1">
    <citation type="submission" date="2016-10" db="EMBL/GenBank/DDBJ databases">
        <authorList>
            <person name="de Groot N.N."/>
        </authorList>
    </citation>
    <scope>NUCLEOTIDE SEQUENCE [LARGE SCALE GENOMIC DNA]</scope>
    <source>
        <strain evidence="2">DSM 17908</strain>
    </source>
</reference>
<organism evidence="2 3">
    <name type="scientific">Xenorhabdus mauleonii</name>
    <dbReference type="NCBI Taxonomy" id="351675"/>
    <lineage>
        <taxon>Bacteria</taxon>
        <taxon>Pseudomonadati</taxon>
        <taxon>Pseudomonadota</taxon>
        <taxon>Gammaproteobacteria</taxon>
        <taxon>Enterobacterales</taxon>
        <taxon>Morganellaceae</taxon>
        <taxon>Xenorhabdus</taxon>
    </lineage>
</organism>
<evidence type="ECO:0000313" key="4">
    <source>
        <dbReference type="Proteomes" id="UP000224607"/>
    </source>
</evidence>
<sequence>MASYFLGTHLLVKMQRQRFIFLTPTFQGREINENSNEFIRDGFPKDTDSNKVSELEVNLIDWLNTQFRKTQGYNIGLKSTESIS</sequence>
<protein>
    <submittedName>
        <fullName evidence="1">Transposase</fullName>
    </submittedName>
</protein>
<dbReference type="EMBL" id="FORG01000003">
    <property type="protein sequence ID" value="SFI70444.1"/>
    <property type="molecule type" value="Genomic_DNA"/>
</dbReference>
<dbReference type="Proteomes" id="UP000198919">
    <property type="component" value="Unassembled WGS sequence"/>
</dbReference>
<dbReference type="AlphaFoldDB" id="A0A1I3KDI6"/>
<evidence type="ECO:0000313" key="3">
    <source>
        <dbReference type="Proteomes" id="UP000198919"/>
    </source>
</evidence>
<evidence type="ECO:0000313" key="1">
    <source>
        <dbReference type="EMBL" id="PHM45015.1"/>
    </source>
</evidence>
<dbReference type="EMBL" id="NITY01000003">
    <property type="protein sequence ID" value="PHM45015.1"/>
    <property type="molecule type" value="Genomic_DNA"/>
</dbReference>